<dbReference type="Pfam" id="PF03959">
    <property type="entry name" value="FSH1"/>
    <property type="match status" value="1"/>
</dbReference>
<dbReference type="GeneID" id="73381210"/>
<dbReference type="RefSeq" id="XP_049179297.1">
    <property type="nucleotide sequence ID" value="XM_049324944.1"/>
</dbReference>
<evidence type="ECO:0000313" key="3">
    <source>
        <dbReference type="EMBL" id="KAI3403550.2"/>
    </source>
</evidence>
<name>A0AAI9WXA4_9ASCO</name>
<dbReference type="InterPro" id="IPR029058">
    <property type="entry name" value="AB_hydrolase_fold"/>
</dbReference>
<protein>
    <submittedName>
        <fullName evidence="3">FSH3</fullName>
    </submittedName>
</protein>
<accession>A0AAI9WXA4</accession>
<proteinExistence type="predicted"/>
<dbReference type="InterPro" id="IPR005645">
    <property type="entry name" value="FSH-like_dom"/>
</dbReference>
<gene>
    <name evidence="3" type="ORF">KGF56_003595</name>
</gene>
<dbReference type="EMBL" id="JAHUZD010000124">
    <property type="protein sequence ID" value="KAI3403550.2"/>
    <property type="molecule type" value="Genomic_DNA"/>
</dbReference>
<dbReference type="Proteomes" id="UP001202479">
    <property type="component" value="Unassembled WGS sequence"/>
</dbReference>
<evidence type="ECO:0000313" key="4">
    <source>
        <dbReference type="Proteomes" id="UP001202479"/>
    </source>
</evidence>
<keyword evidence="4" id="KW-1185">Reference proteome</keyword>
<dbReference type="PANTHER" id="PTHR48070">
    <property type="entry name" value="ESTERASE OVCA2"/>
    <property type="match status" value="1"/>
</dbReference>
<dbReference type="AlphaFoldDB" id="A0AAI9WXA4"/>
<sequence length="285" mass="32453">MASSKTILFLHGYTQNASLFRAKTSALRKKLMKMGFNCVYLDAPYVLTPADLPVSDDSLFRFDSISSKEKEDSVVYRGWWIKPNQGNDCVDIDESIHAVRKYIENKETVDDDARGDEHSDVVGIIGFSQGASFAGLIAHKFQTLFKTKIPLKFVILYSGFKLDTSKKSGNEKYDSYYPKSQEDLESSKLRYLHVYGELDTVVDETRNLTLYDITKNSSDLLKHPGGHFVPNSKLFIDQVTNWIHDVMEVEEKKKKTNKKSEQESVEKEKDDIDALLEMMDGFGKA</sequence>
<evidence type="ECO:0000256" key="1">
    <source>
        <dbReference type="ARBA" id="ARBA00022801"/>
    </source>
</evidence>
<comment type="caution">
    <text evidence="3">The sequence shown here is derived from an EMBL/GenBank/DDBJ whole genome shotgun (WGS) entry which is preliminary data.</text>
</comment>
<organism evidence="3 4">
    <name type="scientific">Candida oxycetoniae</name>
    <dbReference type="NCBI Taxonomy" id="497107"/>
    <lineage>
        <taxon>Eukaryota</taxon>
        <taxon>Fungi</taxon>
        <taxon>Dikarya</taxon>
        <taxon>Ascomycota</taxon>
        <taxon>Saccharomycotina</taxon>
        <taxon>Pichiomycetes</taxon>
        <taxon>Debaryomycetaceae</taxon>
        <taxon>Candida/Lodderomyces clade</taxon>
        <taxon>Candida</taxon>
    </lineage>
</organism>
<dbReference type="PANTHER" id="PTHR48070:SF6">
    <property type="entry name" value="ESTERASE OVCA2"/>
    <property type="match status" value="1"/>
</dbReference>
<evidence type="ECO:0000259" key="2">
    <source>
        <dbReference type="Pfam" id="PF03959"/>
    </source>
</evidence>
<feature type="domain" description="Serine hydrolase" evidence="2">
    <location>
        <begin position="1"/>
        <end position="239"/>
    </location>
</feature>
<reference evidence="3" key="1">
    <citation type="journal article" date="2022" name="DNA Res.">
        <title>Genome analysis of five recently described species of the CUG-Ser clade uncovers Candida theae as a new hybrid lineage with pathogenic potential in the Candida parapsilosis species complex.</title>
        <authorList>
            <person name="Mixao V."/>
            <person name="Del Olmo V."/>
            <person name="Hegedusova E."/>
            <person name="Saus E."/>
            <person name="Pryszcz L."/>
            <person name="Cillingova A."/>
            <person name="Nosek J."/>
            <person name="Gabaldon T."/>
        </authorList>
    </citation>
    <scope>NUCLEOTIDE SEQUENCE</scope>
    <source>
        <strain evidence="3">CBS 10844</strain>
    </source>
</reference>
<dbReference type="SUPFAM" id="SSF53474">
    <property type="entry name" value="alpha/beta-Hydrolases"/>
    <property type="match status" value="1"/>
</dbReference>
<dbReference type="Gene3D" id="3.40.50.1820">
    <property type="entry name" value="alpha/beta hydrolase"/>
    <property type="match status" value="1"/>
</dbReference>
<keyword evidence="1" id="KW-0378">Hydrolase</keyword>
<dbReference type="GO" id="GO:0005634">
    <property type="term" value="C:nucleus"/>
    <property type="evidence" value="ECO:0007669"/>
    <property type="project" value="TreeGrafter"/>
</dbReference>
<dbReference type="GO" id="GO:0005737">
    <property type="term" value="C:cytoplasm"/>
    <property type="evidence" value="ECO:0007669"/>
    <property type="project" value="TreeGrafter"/>
</dbReference>
<dbReference type="GO" id="GO:0016787">
    <property type="term" value="F:hydrolase activity"/>
    <property type="evidence" value="ECO:0007669"/>
    <property type="project" value="UniProtKB-KW"/>
</dbReference>
<dbReference type="InterPro" id="IPR050593">
    <property type="entry name" value="LovG"/>
</dbReference>